<dbReference type="AlphaFoldDB" id="A0A5C1AE67"/>
<proteinExistence type="predicted"/>
<keyword evidence="2" id="KW-1185">Reference proteome</keyword>
<sequence>MRVPNYLKGQAAEFWRSHYARLVKQGILDPDQDTETFVIVCKLWYVIQNTDPMDEQGKAGVRFMSALKLYQAYAKQFGMTPKDRKASKVDSAKSIEEALGRVE</sequence>
<dbReference type="KEGG" id="lrs:PX52LOC_03503"/>
<reference evidence="2" key="1">
    <citation type="submission" date="2019-08" db="EMBL/GenBank/DDBJ databases">
        <title>Limnoglobus roseus gen. nov., sp. nov., a novel freshwater planctomycete with a giant genome from the family Gemmataceae.</title>
        <authorList>
            <person name="Kulichevskaya I.S."/>
            <person name="Naumoff D.G."/>
            <person name="Miroshnikov K."/>
            <person name="Ivanova A."/>
            <person name="Philippov D.A."/>
            <person name="Hakobyan A."/>
            <person name="Rijpstra I.C."/>
            <person name="Sinninghe Damste J.S."/>
            <person name="Liesack W."/>
            <person name="Dedysh S.N."/>
        </authorList>
    </citation>
    <scope>NUCLEOTIDE SEQUENCE [LARGE SCALE GENOMIC DNA]</scope>
    <source>
        <strain evidence="2">PX52</strain>
    </source>
</reference>
<evidence type="ECO:0000313" key="1">
    <source>
        <dbReference type="EMBL" id="QEL16543.1"/>
    </source>
</evidence>
<evidence type="ECO:0000313" key="2">
    <source>
        <dbReference type="Proteomes" id="UP000324974"/>
    </source>
</evidence>
<accession>A0A5C1AE67</accession>
<dbReference type="RefSeq" id="WP_149111262.1">
    <property type="nucleotide sequence ID" value="NZ_CP042425.1"/>
</dbReference>
<name>A0A5C1AE67_9BACT</name>
<dbReference type="Proteomes" id="UP000324974">
    <property type="component" value="Chromosome"/>
</dbReference>
<evidence type="ECO:0008006" key="3">
    <source>
        <dbReference type="Google" id="ProtNLM"/>
    </source>
</evidence>
<dbReference type="EMBL" id="CP042425">
    <property type="protein sequence ID" value="QEL16543.1"/>
    <property type="molecule type" value="Genomic_DNA"/>
</dbReference>
<protein>
    <recommendedName>
        <fullName evidence="3">Phage terminase small subunit P27 family</fullName>
    </recommendedName>
</protein>
<gene>
    <name evidence="1" type="ORF">PX52LOC_03503</name>
</gene>
<organism evidence="1 2">
    <name type="scientific">Limnoglobus roseus</name>
    <dbReference type="NCBI Taxonomy" id="2598579"/>
    <lineage>
        <taxon>Bacteria</taxon>
        <taxon>Pseudomonadati</taxon>
        <taxon>Planctomycetota</taxon>
        <taxon>Planctomycetia</taxon>
        <taxon>Gemmatales</taxon>
        <taxon>Gemmataceae</taxon>
        <taxon>Limnoglobus</taxon>
    </lineage>
</organism>